<comment type="caution">
    <text evidence="2">The sequence shown here is derived from an EMBL/GenBank/DDBJ whole genome shotgun (WGS) entry which is preliminary data.</text>
</comment>
<feature type="chain" id="PRO_5020028976" description="Secreted protein" evidence="1">
    <location>
        <begin position="20"/>
        <end position="270"/>
    </location>
</feature>
<keyword evidence="3" id="KW-1185">Reference proteome</keyword>
<dbReference type="Proteomes" id="UP000299102">
    <property type="component" value="Unassembled WGS sequence"/>
</dbReference>
<protein>
    <recommendedName>
        <fullName evidence="4">Secreted protein</fullName>
    </recommendedName>
</protein>
<proteinExistence type="predicted"/>
<dbReference type="EMBL" id="BGZK01000016">
    <property type="protein sequence ID" value="GBP05007.1"/>
    <property type="molecule type" value="Genomic_DNA"/>
</dbReference>
<feature type="signal peptide" evidence="1">
    <location>
        <begin position="1"/>
        <end position="19"/>
    </location>
</feature>
<evidence type="ECO:0000313" key="3">
    <source>
        <dbReference type="Proteomes" id="UP000299102"/>
    </source>
</evidence>
<accession>A0A4C1SUI5</accession>
<reference evidence="2 3" key="1">
    <citation type="journal article" date="2019" name="Commun. Biol.">
        <title>The bagworm genome reveals a unique fibroin gene that provides high tensile strength.</title>
        <authorList>
            <person name="Kono N."/>
            <person name="Nakamura H."/>
            <person name="Ohtoshi R."/>
            <person name="Tomita M."/>
            <person name="Numata K."/>
            <person name="Arakawa K."/>
        </authorList>
    </citation>
    <scope>NUCLEOTIDE SEQUENCE [LARGE SCALE GENOMIC DNA]</scope>
</reference>
<organism evidence="2 3">
    <name type="scientific">Eumeta variegata</name>
    <name type="common">Bagworm moth</name>
    <name type="synonym">Eumeta japonica</name>
    <dbReference type="NCBI Taxonomy" id="151549"/>
    <lineage>
        <taxon>Eukaryota</taxon>
        <taxon>Metazoa</taxon>
        <taxon>Ecdysozoa</taxon>
        <taxon>Arthropoda</taxon>
        <taxon>Hexapoda</taxon>
        <taxon>Insecta</taxon>
        <taxon>Pterygota</taxon>
        <taxon>Neoptera</taxon>
        <taxon>Endopterygota</taxon>
        <taxon>Lepidoptera</taxon>
        <taxon>Glossata</taxon>
        <taxon>Ditrysia</taxon>
        <taxon>Tineoidea</taxon>
        <taxon>Psychidae</taxon>
        <taxon>Oiketicinae</taxon>
        <taxon>Eumeta</taxon>
    </lineage>
</organism>
<gene>
    <name evidence="2" type="ORF">EVAR_3362_1</name>
</gene>
<evidence type="ECO:0008006" key="4">
    <source>
        <dbReference type="Google" id="ProtNLM"/>
    </source>
</evidence>
<keyword evidence="1" id="KW-0732">Signal</keyword>
<dbReference type="AlphaFoldDB" id="A0A4C1SUI5"/>
<name>A0A4C1SUI5_EUMVA</name>
<sequence>MRRLLIGVVLFTLSSKLRTVANQRDGRERDSPFYAMLPSLSAATVVSSTTDGRECEVYFARSHPTKLPLHRFDFFFKGTTVFCTKRKIKIFTYKSNTERGSRCERKRRRFNRRVIVALRQPQPVEAAEDVRSAPVRALGLVTAGRRREFGRQDACNGNGNIRTRSRPITMIRLQLLVEWDLPDIRPLKGWRAVILVHQLSCCLFEFKGRLWQIRGGKEAGEFAECRWSTPPMNNRNSRGITNVLLASWKGKRYLMDGDENDVAEEGRGWK</sequence>
<evidence type="ECO:0000256" key="1">
    <source>
        <dbReference type="SAM" id="SignalP"/>
    </source>
</evidence>
<evidence type="ECO:0000313" key="2">
    <source>
        <dbReference type="EMBL" id="GBP05007.1"/>
    </source>
</evidence>